<proteinExistence type="predicted"/>
<name>A0AAP0GG85_9ASPA</name>
<comment type="caution">
    <text evidence="1">The sequence shown here is derived from an EMBL/GenBank/DDBJ whole genome shotgun (WGS) entry which is preliminary data.</text>
</comment>
<dbReference type="Proteomes" id="UP001418222">
    <property type="component" value="Unassembled WGS sequence"/>
</dbReference>
<evidence type="ECO:0000313" key="2">
    <source>
        <dbReference type="Proteomes" id="UP001418222"/>
    </source>
</evidence>
<sequence length="58" mass="6290">MLKLALAIQQSTEQSSHDLCLLRQEMSSLLKAPPPYTQAGGFDSLRSQSEVLLNGLSS</sequence>
<organism evidence="1 2">
    <name type="scientific">Platanthera zijinensis</name>
    <dbReference type="NCBI Taxonomy" id="2320716"/>
    <lineage>
        <taxon>Eukaryota</taxon>
        <taxon>Viridiplantae</taxon>
        <taxon>Streptophyta</taxon>
        <taxon>Embryophyta</taxon>
        <taxon>Tracheophyta</taxon>
        <taxon>Spermatophyta</taxon>
        <taxon>Magnoliopsida</taxon>
        <taxon>Liliopsida</taxon>
        <taxon>Asparagales</taxon>
        <taxon>Orchidaceae</taxon>
        <taxon>Orchidoideae</taxon>
        <taxon>Orchideae</taxon>
        <taxon>Orchidinae</taxon>
        <taxon>Platanthera</taxon>
    </lineage>
</organism>
<keyword evidence="2" id="KW-1185">Reference proteome</keyword>
<protein>
    <submittedName>
        <fullName evidence="1">Uncharacterized protein</fullName>
    </submittedName>
</protein>
<evidence type="ECO:0000313" key="1">
    <source>
        <dbReference type="EMBL" id="KAK8957586.1"/>
    </source>
</evidence>
<gene>
    <name evidence="1" type="ORF">KSP39_PZI000332</name>
</gene>
<accession>A0AAP0GG85</accession>
<reference evidence="1 2" key="1">
    <citation type="journal article" date="2022" name="Nat. Plants">
        <title>Genomes of leafy and leafless Platanthera orchids illuminate the evolution of mycoheterotrophy.</title>
        <authorList>
            <person name="Li M.H."/>
            <person name="Liu K.W."/>
            <person name="Li Z."/>
            <person name="Lu H.C."/>
            <person name="Ye Q.L."/>
            <person name="Zhang D."/>
            <person name="Wang J.Y."/>
            <person name="Li Y.F."/>
            <person name="Zhong Z.M."/>
            <person name="Liu X."/>
            <person name="Yu X."/>
            <person name="Liu D.K."/>
            <person name="Tu X.D."/>
            <person name="Liu B."/>
            <person name="Hao Y."/>
            <person name="Liao X.Y."/>
            <person name="Jiang Y.T."/>
            <person name="Sun W.H."/>
            <person name="Chen J."/>
            <person name="Chen Y.Q."/>
            <person name="Ai Y."/>
            <person name="Zhai J.W."/>
            <person name="Wu S.S."/>
            <person name="Zhou Z."/>
            <person name="Hsiao Y.Y."/>
            <person name="Wu W.L."/>
            <person name="Chen Y.Y."/>
            <person name="Lin Y.F."/>
            <person name="Hsu J.L."/>
            <person name="Li C.Y."/>
            <person name="Wang Z.W."/>
            <person name="Zhao X."/>
            <person name="Zhong W.Y."/>
            <person name="Ma X.K."/>
            <person name="Ma L."/>
            <person name="Huang J."/>
            <person name="Chen G.Z."/>
            <person name="Huang M.Z."/>
            <person name="Huang L."/>
            <person name="Peng D.H."/>
            <person name="Luo Y.B."/>
            <person name="Zou S.Q."/>
            <person name="Chen S.P."/>
            <person name="Lan S."/>
            <person name="Tsai W.C."/>
            <person name="Van de Peer Y."/>
            <person name="Liu Z.J."/>
        </authorList>
    </citation>
    <scope>NUCLEOTIDE SEQUENCE [LARGE SCALE GENOMIC DNA]</scope>
    <source>
        <strain evidence="1">Lor287</strain>
    </source>
</reference>
<dbReference type="EMBL" id="JBBWWQ010000001">
    <property type="protein sequence ID" value="KAK8957586.1"/>
    <property type="molecule type" value="Genomic_DNA"/>
</dbReference>
<dbReference type="AlphaFoldDB" id="A0AAP0GG85"/>